<dbReference type="OrthoDB" id="9784632at2"/>
<evidence type="ECO:0000313" key="5">
    <source>
        <dbReference type="Proteomes" id="UP000015480"/>
    </source>
</evidence>
<dbReference type="SUPFAM" id="SSF51395">
    <property type="entry name" value="FMN-linked oxidoreductases"/>
    <property type="match status" value="1"/>
</dbReference>
<dbReference type="InterPro" id="IPR001155">
    <property type="entry name" value="OxRdtase_FMN_N"/>
</dbReference>
<name>S5YUA6_PARAH</name>
<dbReference type="InterPro" id="IPR013785">
    <property type="entry name" value="Aldolase_TIM"/>
</dbReference>
<proteinExistence type="predicted"/>
<dbReference type="PATRIC" id="fig|1367847.3.peg.1708"/>
<feature type="domain" description="NADH:flavin oxidoreductase/NADH oxidase N-terminal" evidence="3">
    <location>
        <begin position="18"/>
        <end position="352"/>
    </location>
</feature>
<dbReference type="Proteomes" id="UP000015480">
    <property type="component" value="Chromosome"/>
</dbReference>
<evidence type="ECO:0000313" key="4">
    <source>
        <dbReference type="EMBL" id="AGT08826.1"/>
    </source>
</evidence>
<dbReference type="CDD" id="cd02803">
    <property type="entry name" value="OYE_like_FMN_family"/>
    <property type="match status" value="1"/>
</dbReference>
<dbReference type="RefSeq" id="WP_020950464.1">
    <property type="nucleotide sequence ID" value="NC_022041.1"/>
</dbReference>
<protein>
    <submittedName>
        <fullName evidence="4">NADH:flavin oxidoreductase</fullName>
    </submittedName>
</protein>
<sequence>MQTTATINALQRYAAVTAPFTVRGVRFRNRVFLSAMGLDMAESDGCMSPDLIEFYRGVIAGGVGAVMLSNASVSRESALLPRALKMHDSRHAAALRPFFDEAAQANVVVGVQLQHYGGQGATTLTSGHPLLTPSGIGCQSSLKLDPNYRVRAMEAEDFDRVQAEFAQGARLAVAAGARFVQLQASNGYLLSSFLSKFTNRREDDWGGDPLRRARFVIEVVEAVRAAIGPEVVLGLRIGLNDYLGAGGLELADLEPVVPRLEAAGVDLFEASFCVADTFSRLSQNTPELRAELAAQVRQFREWASVPVGFAGFIGSLQESCDLIEAGVVDYVALARALLADNDLIRKELAGRESEVHRCRWDGACFRDKYNPQFQRVHCCVNPKYKRPSDGAKQLEGAI</sequence>
<dbReference type="GO" id="GO:0016491">
    <property type="term" value="F:oxidoreductase activity"/>
    <property type="evidence" value="ECO:0007669"/>
    <property type="project" value="UniProtKB-KW"/>
</dbReference>
<evidence type="ECO:0000259" key="3">
    <source>
        <dbReference type="Pfam" id="PF00724"/>
    </source>
</evidence>
<accession>S5YUA6</accession>
<keyword evidence="2" id="KW-0560">Oxidoreductase</keyword>
<reference evidence="4 5" key="1">
    <citation type="journal article" date="2014" name="BMC Genomics">
        <title>Architecture and functions of a multipartite genome of the methylotrophic bacterium Paracoccus aminophilus JCM 7686, containing primary and secondary chromids.</title>
        <authorList>
            <person name="Dziewit L."/>
            <person name="Czarnecki J."/>
            <person name="Wibberg D."/>
            <person name="Radlinska M."/>
            <person name="Mrozek P."/>
            <person name="Szymczak M."/>
            <person name="Schluter A."/>
            <person name="Puhler A."/>
            <person name="Bartosik D."/>
        </authorList>
    </citation>
    <scope>NUCLEOTIDE SEQUENCE [LARGE SCALE GENOMIC DNA]</scope>
    <source>
        <strain evidence="4">JCM 7686</strain>
    </source>
</reference>
<dbReference type="STRING" id="1367847.JCM7686_1725"/>
<gene>
    <name evidence="4" type="ORF">JCM7686_1725</name>
</gene>
<dbReference type="GO" id="GO:0010181">
    <property type="term" value="F:FMN binding"/>
    <property type="evidence" value="ECO:0007669"/>
    <property type="project" value="InterPro"/>
</dbReference>
<dbReference type="InterPro" id="IPR051799">
    <property type="entry name" value="NADH_flavin_oxidoreductase"/>
</dbReference>
<dbReference type="KEGG" id="pami:JCM7686_1725"/>
<dbReference type="PANTHER" id="PTHR43656:SF2">
    <property type="entry name" value="BINDING OXIDOREDUCTASE, PUTATIVE (AFU_ORTHOLOGUE AFUA_2G08260)-RELATED"/>
    <property type="match status" value="1"/>
</dbReference>
<dbReference type="PANTHER" id="PTHR43656">
    <property type="entry name" value="BINDING OXIDOREDUCTASE, PUTATIVE (AFU_ORTHOLOGUE AFUA_2G08260)-RELATED"/>
    <property type="match status" value="1"/>
</dbReference>
<dbReference type="AlphaFoldDB" id="S5YUA6"/>
<dbReference type="HOGENOM" id="CLU_012153_2_3_5"/>
<evidence type="ECO:0000256" key="1">
    <source>
        <dbReference type="ARBA" id="ARBA00022630"/>
    </source>
</evidence>
<dbReference type="Pfam" id="PF00724">
    <property type="entry name" value="Oxidored_FMN"/>
    <property type="match status" value="1"/>
</dbReference>
<keyword evidence="5" id="KW-1185">Reference proteome</keyword>
<keyword evidence="1" id="KW-0285">Flavoprotein</keyword>
<organism evidence="4 5">
    <name type="scientific">Paracoccus aminophilus JCM 7686</name>
    <dbReference type="NCBI Taxonomy" id="1367847"/>
    <lineage>
        <taxon>Bacteria</taxon>
        <taxon>Pseudomonadati</taxon>
        <taxon>Pseudomonadota</taxon>
        <taxon>Alphaproteobacteria</taxon>
        <taxon>Rhodobacterales</taxon>
        <taxon>Paracoccaceae</taxon>
        <taxon>Paracoccus</taxon>
    </lineage>
</organism>
<dbReference type="EMBL" id="CP006650">
    <property type="protein sequence ID" value="AGT08826.1"/>
    <property type="molecule type" value="Genomic_DNA"/>
</dbReference>
<evidence type="ECO:0000256" key="2">
    <source>
        <dbReference type="ARBA" id="ARBA00023002"/>
    </source>
</evidence>
<dbReference type="Gene3D" id="3.20.20.70">
    <property type="entry name" value="Aldolase class I"/>
    <property type="match status" value="1"/>
</dbReference>
<dbReference type="eggNOG" id="COG1902">
    <property type="taxonomic scope" value="Bacteria"/>
</dbReference>